<evidence type="ECO:0000256" key="1">
    <source>
        <dbReference type="ARBA" id="ARBA00010552"/>
    </source>
</evidence>
<dbReference type="GO" id="GO:0019239">
    <property type="term" value="F:deaminase activity"/>
    <property type="evidence" value="ECO:0007669"/>
    <property type="project" value="TreeGrafter"/>
</dbReference>
<dbReference type="NCBIfam" id="TIGR00004">
    <property type="entry name" value="Rid family detoxifying hydrolase"/>
    <property type="match status" value="1"/>
</dbReference>
<dbReference type="GO" id="GO:0005829">
    <property type="term" value="C:cytosol"/>
    <property type="evidence" value="ECO:0007669"/>
    <property type="project" value="TreeGrafter"/>
</dbReference>
<dbReference type="PANTHER" id="PTHR11803:SF39">
    <property type="entry name" value="2-IMINOBUTANOATE_2-IMINOPROPANOATE DEAMINASE"/>
    <property type="match status" value="1"/>
</dbReference>
<dbReference type="InterPro" id="IPR006056">
    <property type="entry name" value="RidA"/>
</dbReference>
<evidence type="ECO:0000313" key="2">
    <source>
        <dbReference type="EMBL" id="SFQ67914.1"/>
    </source>
</evidence>
<comment type="similarity">
    <text evidence="1">Belongs to the RutC family.</text>
</comment>
<dbReference type="SUPFAM" id="SSF55298">
    <property type="entry name" value="YjgF-like"/>
    <property type="match status" value="1"/>
</dbReference>
<dbReference type="OrthoDB" id="8684161at2"/>
<accession>A0A1I6AGR5</accession>
<dbReference type="AlphaFoldDB" id="A0A1I6AGR5"/>
<dbReference type="FunFam" id="3.30.1330.40:FF:000001">
    <property type="entry name" value="L-PSP family endoribonuclease"/>
    <property type="match status" value="1"/>
</dbReference>
<organism evidence="2 3">
    <name type="scientific">Amycolatopsis arida</name>
    <dbReference type="NCBI Taxonomy" id="587909"/>
    <lineage>
        <taxon>Bacteria</taxon>
        <taxon>Bacillati</taxon>
        <taxon>Actinomycetota</taxon>
        <taxon>Actinomycetes</taxon>
        <taxon>Pseudonocardiales</taxon>
        <taxon>Pseudonocardiaceae</taxon>
        <taxon>Amycolatopsis</taxon>
    </lineage>
</organism>
<dbReference type="Gene3D" id="3.30.1330.40">
    <property type="entry name" value="RutC-like"/>
    <property type="match status" value="1"/>
</dbReference>
<dbReference type="STRING" id="587909.SAMN05421810_112112"/>
<dbReference type="Proteomes" id="UP000198727">
    <property type="component" value="Unassembled WGS sequence"/>
</dbReference>
<proteinExistence type="inferred from homology"/>
<protein>
    <submittedName>
        <fullName evidence="2">Reactive intermediate/imine deaminase</fullName>
    </submittedName>
</protein>
<name>A0A1I6AGR5_9PSEU</name>
<sequence>MTKVAIRTAEAPEPVAAYAQGVRRGNILQVAGQVGIDPATGRIAGETVAEQTRQTFRNLEAVLAAAGASLDDVVMMRVYLTDTAHFAELNEAYGELVREPYPARTTVYVGLPEGLLVEIDALAVLD</sequence>
<keyword evidence="3" id="KW-1185">Reference proteome</keyword>
<dbReference type="PANTHER" id="PTHR11803">
    <property type="entry name" value="2-IMINOBUTANOATE/2-IMINOPROPANOATE DEAMINASE RIDA"/>
    <property type="match status" value="1"/>
</dbReference>
<reference evidence="3" key="1">
    <citation type="submission" date="2016-10" db="EMBL/GenBank/DDBJ databases">
        <authorList>
            <person name="Varghese N."/>
            <person name="Submissions S."/>
        </authorList>
    </citation>
    <scope>NUCLEOTIDE SEQUENCE [LARGE SCALE GENOMIC DNA]</scope>
    <source>
        <strain evidence="3">CGMCC 4.5579</strain>
    </source>
</reference>
<dbReference type="InterPro" id="IPR035959">
    <property type="entry name" value="RutC-like_sf"/>
</dbReference>
<gene>
    <name evidence="2" type="ORF">SAMN05421810_112112</name>
</gene>
<dbReference type="EMBL" id="FOWW01000012">
    <property type="protein sequence ID" value="SFQ67914.1"/>
    <property type="molecule type" value="Genomic_DNA"/>
</dbReference>
<dbReference type="Pfam" id="PF01042">
    <property type="entry name" value="Ribonuc_L-PSP"/>
    <property type="match status" value="1"/>
</dbReference>
<evidence type="ECO:0000313" key="3">
    <source>
        <dbReference type="Proteomes" id="UP000198727"/>
    </source>
</evidence>
<dbReference type="InterPro" id="IPR006175">
    <property type="entry name" value="YjgF/YER057c/UK114"/>
</dbReference>
<dbReference type="CDD" id="cd00448">
    <property type="entry name" value="YjgF_YER057c_UK114_family"/>
    <property type="match status" value="1"/>
</dbReference>
<dbReference type="RefSeq" id="WP_092535984.1">
    <property type="nucleotide sequence ID" value="NZ_FOWW01000012.1"/>
</dbReference>